<keyword evidence="2" id="KW-1185">Reference proteome</keyword>
<evidence type="ECO:0000313" key="1">
    <source>
        <dbReference type="EMBL" id="KOS09697.1"/>
    </source>
</evidence>
<name>A0A0M8MGM5_9MICO</name>
<dbReference type="AlphaFoldDB" id="A0A0M8MGM5"/>
<dbReference type="PATRIC" id="fig|84292.3.peg.2962"/>
<gene>
    <name evidence="1" type="ORF">XI38_14510</name>
</gene>
<dbReference type="Proteomes" id="UP000037737">
    <property type="component" value="Unassembled WGS sequence"/>
</dbReference>
<protein>
    <submittedName>
        <fullName evidence="1">Uncharacterized protein</fullName>
    </submittedName>
</protein>
<proteinExistence type="predicted"/>
<dbReference type="KEGG" id="mcw:A8L33_14260"/>
<sequence>MVYPAGADYFFVADEGAVGKFTFPGDPYAPAEELRTIVGAPPLTYVAVTVDNRKGSVGVNMYELAAFDADGRKYTFSTVDTFMDDWIQLVGTETNEDIDLYNRFVDAINANMVYADVGQVVTFIMASPDVDLPSEFTRIAVQPSGMGTDVEVLPVSEANGVDLSFEAPQ</sequence>
<comment type="caution">
    <text evidence="1">The sequence shown here is derived from an EMBL/GenBank/DDBJ whole genome shotgun (WGS) entry which is preliminary data.</text>
</comment>
<evidence type="ECO:0000313" key="2">
    <source>
        <dbReference type="Proteomes" id="UP000037737"/>
    </source>
</evidence>
<accession>A0A0M8MGM5</accession>
<organism evidence="1 2">
    <name type="scientific">Microbacterium aurantiacum</name>
    <dbReference type="NCBI Taxonomy" id="162393"/>
    <lineage>
        <taxon>Bacteria</taxon>
        <taxon>Bacillati</taxon>
        <taxon>Actinomycetota</taxon>
        <taxon>Actinomycetes</taxon>
        <taxon>Micrococcales</taxon>
        <taxon>Microbacteriaceae</taxon>
        <taxon>Microbacterium</taxon>
    </lineage>
</organism>
<dbReference type="EMBL" id="LAVO01000024">
    <property type="protein sequence ID" value="KOS09697.1"/>
    <property type="molecule type" value="Genomic_DNA"/>
</dbReference>
<reference evidence="1" key="1">
    <citation type="submission" date="2015-04" db="EMBL/GenBank/DDBJ databases">
        <title>Complete genome sequence of Microbacterium chocolatum SIT 101, a bacterium enantioselectively hydrolyzing mesomeric diesters.</title>
        <authorList>
            <person name="Li X."/>
            <person name="Xu Y."/>
        </authorList>
    </citation>
    <scope>NUCLEOTIDE SEQUENCE [LARGE SCALE GENOMIC DNA]</scope>
    <source>
        <strain evidence="1">SIT 101</strain>
    </source>
</reference>